<organism evidence="3 4">
    <name type="scientific">Alteromonas oceani</name>
    <dbReference type="NCBI Taxonomy" id="2071609"/>
    <lineage>
        <taxon>Bacteria</taxon>
        <taxon>Pseudomonadati</taxon>
        <taxon>Pseudomonadota</taxon>
        <taxon>Gammaproteobacteria</taxon>
        <taxon>Alteromonadales</taxon>
        <taxon>Alteromonadaceae</taxon>
        <taxon>Alteromonas/Salinimonas group</taxon>
        <taxon>Alteromonas</taxon>
    </lineage>
</organism>
<accession>A0ABV7JXG4</accession>
<keyword evidence="2" id="KW-0732">Signal</keyword>
<feature type="compositionally biased region" description="Polar residues" evidence="1">
    <location>
        <begin position="28"/>
        <end position="43"/>
    </location>
</feature>
<evidence type="ECO:0000256" key="1">
    <source>
        <dbReference type="SAM" id="MobiDB-lite"/>
    </source>
</evidence>
<evidence type="ECO:0000313" key="4">
    <source>
        <dbReference type="Proteomes" id="UP001595477"/>
    </source>
</evidence>
<name>A0ABV7JXG4_9ALTE</name>
<proteinExistence type="predicted"/>
<evidence type="ECO:0000313" key="3">
    <source>
        <dbReference type="EMBL" id="MFC3201802.1"/>
    </source>
</evidence>
<dbReference type="RefSeq" id="WP_123325366.1">
    <property type="nucleotide sequence ID" value="NZ_JBHRSX010000016.1"/>
</dbReference>
<feature type="chain" id="PRO_5045848641" evidence="2">
    <location>
        <begin position="23"/>
        <end position="243"/>
    </location>
</feature>
<keyword evidence="4" id="KW-1185">Reference proteome</keyword>
<feature type="signal peptide" evidence="2">
    <location>
        <begin position="1"/>
        <end position="22"/>
    </location>
</feature>
<sequence length="243" mass="27090">MKISLISITLLAICAYFLLSQSESPDLASTKNTPIETAQTSTVVEPVSAAPRAEGEPAPLPAAESQPEVTVDSLSDLELFLDGEYAGGILYEGELYDYLMGLWDQASPEMTENNYQLAFSEIESNGNTGYLIHVSPEYTETDQQNFEYSAKHTDIERLVSSTEFGQRSMDKERELRRLVSEYEPDDITIVNMGCMEKRCSVYIDAKSDKAFSDFADYASEHMGAAITSMHGKKLNEGLLWLRF</sequence>
<feature type="region of interest" description="Disordered" evidence="1">
    <location>
        <begin position="28"/>
        <end position="67"/>
    </location>
</feature>
<dbReference type="Proteomes" id="UP001595477">
    <property type="component" value="Unassembled WGS sequence"/>
</dbReference>
<dbReference type="EMBL" id="JBHRSX010000016">
    <property type="protein sequence ID" value="MFC3201802.1"/>
    <property type="molecule type" value="Genomic_DNA"/>
</dbReference>
<protein>
    <submittedName>
        <fullName evidence="3">Uncharacterized protein</fullName>
    </submittedName>
</protein>
<evidence type="ECO:0000256" key="2">
    <source>
        <dbReference type="SAM" id="SignalP"/>
    </source>
</evidence>
<gene>
    <name evidence="3" type="ORF">ACFOEW_08230</name>
</gene>
<reference evidence="4" key="1">
    <citation type="journal article" date="2019" name="Int. J. Syst. Evol. Microbiol.">
        <title>The Global Catalogue of Microorganisms (GCM) 10K type strain sequencing project: providing services to taxonomists for standard genome sequencing and annotation.</title>
        <authorList>
            <consortium name="The Broad Institute Genomics Platform"/>
            <consortium name="The Broad Institute Genome Sequencing Center for Infectious Disease"/>
            <person name="Wu L."/>
            <person name="Ma J."/>
        </authorList>
    </citation>
    <scope>NUCLEOTIDE SEQUENCE [LARGE SCALE GENOMIC DNA]</scope>
    <source>
        <strain evidence="4">KCTC 52449</strain>
    </source>
</reference>
<comment type="caution">
    <text evidence="3">The sequence shown here is derived from an EMBL/GenBank/DDBJ whole genome shotgun (WGS) entry which is preliminary data.</text>
</comment>